<evidence type="ECO:0000313" key="2">
    <source>
        <dbReference type="EMBL" id="OAS84971.1"/>
    </source>
</evidence>
<evidence type="ECO:0000313" key="3">
    <source>
        <dbReference type="Proteomes" id="UP000078534"/>
    </source>
</evidence>
<feature type="transmembrane region" description="Helical" evidence="1">
    <location>
        <begin position="109"/>
        <end position="133"/>
    </location>
</feature>
<organism evidence="2 3">
    <name type="scientific">Metabacillus litoralis</name>
    <dbReference type="NCBI Taxonomy" id="152268"/>
    <lineage>
        <taxon>Bacteria</taxon>
        <taxon>Bacillati</taxon>
        <taxon>Bacillota</taxon>
        <taxon>Bacilli</taxon>
        <taxon>Bacillales</taxon>
        <taxon>Bacillaceae</taxon>
        <taxon>Metabacillus</taxon>
    </lineage>
</organism>
<dbReference type="Pfam" id="PF19700">
    <property type="entry name" value="DUF6198"/>
    <property type="match status" value="1"/>
</dbReference>
<name>A0A179STX3_9BACI</name>
<dbReference type="EMBL" id="LWSG01000023">
    <property type="protein sequence ID" value="OAS84971.1"/>
    <property type="molecule type" value="Genomic_DNA"/>
</dbReference>
<sequence length="227" mass="24830">MKNNNNIFVSIVKWVIYFIGLLIMSLGIVLTIKADLGVSSWDVLHIGLYRQLGLTIGTWTILTGAIVLCVATLLTKRLPQLGAFINMLSIGVFIDLYLMMPFLKTPESFIGQLIMLMVGIIVLGYGMGLYISAKCGAGPRDSLMISLVEKTGKSITFIRGAIEIIVLGIGWFLGGPVYIGTIITTVTIGYVAGMMIPFCHISTDRLLIKLSSNKGTIQENRLLDRKI</sequence>
<keyword evidence="3" id="KW-1185">Reference proteome</keyword>
<keyword evidence="1" id="KW-1133">Transmembrane helix</keyword>
<dbReference type="Proteomes" id="UP000078534">
    <property type="component" value="Unassembled WGS sequence"/>
</dbReference>
<feature type="transmembrane region" description="Helical" evidence="1">
    <location>
        <begin position="52"/>
        <end position="74"/>
    </location>
</feature>
<dbReference type="PANTHER" id="PTHR40078:SF1">
    <property type="entry name" value="INTEGRAL MEMBRANE PROTEIN"/>
    <property type="match status" value="1"/>
</dbReference>
<dbReference type="AlphaFoldDB" id="A0A179STX3"/>
<keyword evidence="1" id="KW-0812">Transmembrane</keyword>
<keyword evidence="1" id="KW-0472">Membrane</keyword>
<dbReference type="RefSeq" id="WP_066334482.1">
    <property type="nucleotide sequence ID" value="NZ_LWSG01000023.1"/>
</dbReference>
<gene>
    <name evidence="2" type="ORF">A6K24_05530</name>
</gene>
<feature type="transmembrane region" description="Helical" evidence="1">
    <location>
        <begin position="12"/>
        <end position="32"/>
    </location>
</feature>
<dbReference type="OrthoDB" id="154912at2"/>
<accession>A0A179STX3</accession>
<evidence type="ECO:0000256" key="1">
    <source>
        <dbReference type="SAM" id="Phobius"/>
    </source>
</evidence>
<dbReference type="STRING" id="152268.A6K24_05530"/>
<dbReference type="PANTHER" id="PTHR40078">
    <property type="entry name" value="INTEGRAL MEMBRANE PROTEIN-RELATED"/>
    <property type="match status" value="1"/>
</dbReference>
<feature type="transmembrane region" description="Helical" evidence="1">
    <location>
        <begin position="179"/>
        <end position="199"/>
    </location>
</feature>
<dbReference type="InterPro" id="IPR038750">
    <property type="entry name" value="YczE/YyaS-like"/>
</dbReference>
<comment type="caution">
    <text evidence="2">The sequence shown here is derived from an EMBL/GenBank/DDBJ whole genome shotgun (WGS) entry which is preliminary data.</text>
</comment>
<protein>
    <recommendedName>
        <fullName evidence="4">YitT family protein</fullName>
    </recommendedName>
</protein>
<feature type="transmembrane region" description="Helical" evidence="1">
    <location>
        <begin position="81"/>
        <end position="103"/>
    </location>
</feature>
<reference evidence="3" key="1">
    <citation type="submission" date="2016-04" db="EMBL/GenBank/DDBJ databases">
        <authorList>
            <person name="Lyu Z."/>
            <person name="Lyu W."/>
        </authorList>
    </citation>
    <scope>NUCLEOTIDE SEQUENCE [LARGE SCALE GENOMIC DNA]</scope>
    <source>
        <strain evidence="3">C44</strain>
    </source>
</reference>
<feature type="transmembrane region" description="Helical" evidence="1">
    <location>
        <begin position="154"/>
        <end position="173"/>
    </location>
</feature>
<proteinExistence type="predicted"/>
<evidence type="ECO:0008006" key="4">
    <source>
        <dbReference type="Google" id="ProtNLM"/>
    </source>
</evidence>